<dbReference type="PANTHER" id="PTHR30093">
    <property type="entry name" value="GENERAL SECRETION PATHWAY PROTEIN G"/>
    <property type="match status" value="1"/>
</dbReference>
<dbReference type="Gene3D" id="3.30.700.10">
    <property type="entry name" value="Glycoprotein, Type 4 Pilin"/>
    <property type="match status" value="1"/>
</dbReference>
<organism evidence="1 2">
    <name type="scientific">Colwellia psychrerythraea</name>
    <name type="common">Vibrio psychroerythus</name>
    <dbReference type="NCBI Taxonomy" id="28229"/>
    <lineage>
        <taxon>Bacteria</taxon>
        <taxon>Pseudomonadati</taxon>
        <taxon>Pseudomonadota</taxon>
        <taxon>Gammaproteobacteria</taxon>
        <taxon>Alteromonadales</taxon>
        <taxon>Colwelliaceae</taxon>
        <taxon>Colwellia</taxon>
    </lineage>
</organism>
<dbReference type="Pfam" id="PF07963">
    <property type="entry name" value="N_methyl"/>
    <property type="match status" value="1"/>
</dbReference>
<evidence type="ECO:0008006" key="3">
    <source>
        <dbReference type="Google" id="ProtNLM"/>
    </source>
</evidence>
<sequence>MKSSMNMKANQKGFTLIELVVVIVILGILAVTAAPRFIDVQDDARTATLNAVKASMETASTLVYSKSLIAGNETLAASTVQVNGVDVLIQFGYPVDAGAAGEANWRDDLLDLDPNEFTVDLQNGGIIIRPTDNTAALAGAWPADIRNPAADERNCFVQYRESDVVGNRPFILEVSPCI</sequence>
<protein>
    <recommendedName>
        <fullName evidence="3">MSHA pilin protein MshA</fullName>
    </recommendedName>
</protein>
<dbReference type="NCBIfam" id="TIGR02532">
    <property type="entry name" value="IV_pilin_GFxxxE"/>
    <property type="match status" value="1"/>
</dbReference>
<dbReference type="AlphaFoldDB" id="A0A1Y5E384"/>
<gene>
    <name evidence="1" type="ORF">A9Q75_15410</name>
</gene>
<evidence type="ECO:0000313" key="2">
    <source>
        <dbReference type="Proteomes" id="UP000243053"/>
    </source>
</evidence>
<dbReference type="InterPro" id="IPR045584">
    <property type="entry name" value="Pilin-like"/>
</dbReference>
<comment type="caution">
    <text evidence="1">The sequence shown here is derived from an EMBL/GenBank/DDBJ whole genome shotgun (WGS) entry which is preliminary data.</text>
</comment>
<reference evidence="2" key="1">
    <citation type="journal article" date="2017" name="Proc. Natl. Acad. Sci. U.S.A.">
        <title>Simulation of Deepwater Horizon oil plume reveals substrate specialization within a complex community of hydrocarbon degraders.</title>
        <authorList>
            <person name="Hu P."/>
            <person name="Dubinsky E.A."/>
            <person name="Probst A.J."/>
            <person name="Wang J."/>
            <person name="Sieber C.M.K."/>
            <person name="Tom L.M."/>
            <person name="Gardinali P."/>
            <person name="Banfield J.F."/>
            <person name="Atlas R.M."/>
            <person name="Andersen G.L."/>
        </authorList>
    </citation>
    <scope>NUCLEOTIDE SEQUENCE [LARGE SCALE GENOMIC DNA]</scope>
</reference>
<dbReference type="EMBL" id="MAAF01000090">
    <property type="protein sequence ID" value="OUR77242.1"/>
    <property type="molecule type" value="Genomic_DNA"/>
</dbReference>
<name>A0A1Y5E384_COLPS</name>
<dbReference type="SUPFAM" id="SSF54523">
    <property type="entry name" value="Pili subunits"/>
    <property type="match status" value="1"/>
</dbReference>
<accession>A0A1Y5E384</accession>
<evidence type="ECO:0000313" key="1">
    <source>
        <dbReference type="EMBL" id="OUR77242.1"/>
    </source>
</evidence>
<proteinExistence type="predicted"/>
<dbReference type="InterPro" id="IPR012902">
    <property type="entry name" value="N_methyl_site"/>
</dbReference>
<dbReference type="PROSITE" id="PS00409">
    <property type="entry name" value="PROKAR_NTER_METHYL"/>
    <property type="match status" value="1"/>
</dbReference>
<dbReference type="PANTHER" id="PTHR30093:SF7">
    <property type="entry name" value="MSHA MAJOR PILIN SUBUNIT MSHA"/>
    <property type="match status" value="1"/>
</dbReference>
<dbReference type="Proteomes" id="UP000243053">
    <property type="component" value="Unassembled WGS sequence"/>
</dbReference>